<evidence type="ECO:0000256" key="1">
    <source>
        <dbReference type="ARBA" id="ARBA00022649"/>
    </source>
</evidence>
<sequence>MQWVSIREVSEASINNFTCSDEERVEEFFKHNAKKYDFEMLARTHVLLDGEEVIVGFFTLFNEEVEVGVKKAEKLYSHLYRESFNLFPAVRLHYIGIDDLYRMKGIGREVFGRVFNTAIKIAEVTGCIFITAEAINDNIIIINEHYGFKTLRPRRIPSEPQFMALRIKDLLS</sequence>
<dbReference type="STRING" id="246786.GS18_0220125"/>
<name>A0A084GIK2_METID</name>
<evidence type="ECO:0000256" key="2">
    <source>
        <dbReference type="ARBA" id="ARBA00022679"/>
    </source>
</evidence>
<accession>A0A084GIK2</accession>
<evidence type="ECO:0008006" key="6">
    <source>
        <dbReference type="Google" id="ProtNLM"/>
    </source>
</evidence>
<evidence type="ECO:0000313" key="4">
    <source>
        <dbReference type="EMBL" id="KEZ47164.1"/>
    </source>
</evidence>
<evidence type="ECO:0000313" key="5">
    <source>
        <dbReference type="Proteomes" id="UP000028549"/>
    </source>
</evidence>
<keyword evidence="1" id="KW-1277">Toxin-antitoxin system</keyword>
<dbReference type="SUPFAM" id="SSF55729">
    <property type="entry name" value="Acyl-CoA N-acyltransferases (Nat)"/>
    <property type="match status" value="1"/>
</dbReference>
<dbReference type="PANTHER" id="PTHR36449:SF1">
    <property type="entry name" value="ACETYLTRANSFERASE"/>
    <property type="match status" value="1"/>
</dbReference>
<gene>
    <name evidence="4" type="ORF">GS18_0220125</name>
</gene>
<reference evidence="4 5" key="1">
    <citation type="journal article" date="2005" name="Int. J. Syst. Evol. Microbiol.">
        <title>Bacillus cibi sp. nov., isolated from jeotgal, a traditional Korean fermented seafood.</title>
        <authorList>
            <person name="Yoon J.H."/>
            <person name="Lee C.H."/>
            <person name="Oh T.K."/>
        </authorList>
    </citation>
    <scope>NUCLEOTIDE SEQUENCE [LARGE SCALE GENOMIC DNA]</scope>
    <source>
        <strain evidence="4 5">DSM 16189</strain>
    </source>
</reference>
<keyword evidence="5" id="KW-1185">Reference proteome</keyword>
<dbReference type="AlphaFoldDB" id="A0A084GIK2"/>
<dbReference type="Proteomes" id="UP000028549">
    <property type="component" value="Unassembled WGS sequence"/>
</dbReference>
<evidence type="ECO:0000256" key="3">
    <source>
        <dbReference type="ARBA" id="ARBA00023315"/>
    </source>
</evidence>
<dbReference type="GO" id="GO:0016746">
    <property type="term" value="F:acyltransferase activity"/>
    <property type="evidence" value="ECO:0007669"/>
    <property type="project" value="UniProtKB-KW"/>
</dbReference>
<protein>
    <recommendedName>
        <fullName evidence="6">N-acetyltransferase domain-containing protein</fullName>
    </recommendedName>
</protein>
<proteinExistence type="predicted"/>
<organism evidence="4 5">
    <name type="scientific">Metabacillus indicus</name>
    <name type="common">Bacillus indicus</name>
    <dbReference type="NCBI Taxonomy" id="246786"/>
    <lineage>
        <taxon>Bacteria</taxon>
        <taxon>Bacillati</taxon>
        <taxon>Bacillota</taxon>
        <taxon>Bacilli</taxon>
        <taxon>Bacillales</taxon>
        <taxon>Bacillaceae</taxon>
        <taxon>Metabacillus</taxon>
    </lineage>
</organism>
<dbReference type="InterPro" id="IPR016181">
    <property type="entry name" value="Acyl_CoA_acyltransferase"/>
</dbReference>
<keyword evidence="3" id="KW-0012">Acyltransferase</keyword>
<keyword evidence="2" id="KW-0808">Transferase</keyword>
<dbReference type="PANTHER" id="PTHR36449">
    <property type="entry name" value="ACETYLTRANSFERASE-RELATED"/>
    <property type="match status" value="1"/>
</dbReference>
<dbReference type="EMBL" id="JNVC02000024">
    <property type="protein sequence ID" value="KEZ47164.1"/>
    <property type="molecule type" value="Genomic_DNA"/>
</dbReference>
<dbReference type="OrthoDB" id="2973116at2"/>
<comment type="caution">
    <text evidence="4">The sequence shown here is derived from an EMBL/GenBank/DDBJ whole genome shotgun (WGS) entry which is preliminary data.</text>
</comment>
<dbReference type="Gene3D" id="3.40.630.30">
    <property type="match status" value="1"/>
</dbReference>